<dbReference type="EMBL" id="JAAAMU010000006">
    <property type="protein sequence ID" value="NBC70273.1"/>
    <property type="molecule type" value="Genomic_DNA"/>
</dbReference>
<dbReference type="InterPro" id="IPR016181">
    <property type="entry name" value="Acyl_CoA_acyltransferase"/>
</dbReference>
<dbReference type="Gene3D" id="3.40.630.30">
    <property type="match status" value="1"/>
</dbReference>
<dbReference type="PANTHER" id="PTHR43233">
    <property type="entry name" value="FAMILY N-ACETYLTRANSFERASE, PUTATIVE (AFU_ORTHOLOGUE AFUA_6G03350)-RELATED"/>
    <property type="match status" value="1"/>
</dbReference>
<dbReference type="SUPFAM" id="SSF55729">
    <property type="entry name" value="Acyl-CoA N-acyltransferases (Nat)"/>
    <property type="match status" value="1"/>
</dbReference>
<organism evidence="2 3">
    <name type="scientific">Paenibacillus sacheonensis</name>
    <dbReference type="NCBI Taxonomy" id="742054"/>
    <lineage>
        <taxon>Bacteria</taxon>
        <taxon>Bacillati</taxon>
        <taxon>Bacillota</taxon>
        <taxon>Bacilli</taxon>
        <taxon>Bacillales</taxon>
        <taxon>Paenibacillaceae</taxon>
        <taxon>Paenibacillus</taxon>
    </lineage>
</organism>
<keyword evidence="2" id="KW-0808">Transferase</keyword>
<evidence type="ECO:0000313" key="2">
    <source>
        <dbReference type="EMBL" id="NBC70273.1"/>
    </source>
</evidence>
<accession>A0A7X4YPT0</accession>
<dbReference type="GO" id="GO:0016747">
    <property type="term" value="F:acyltransferase activity, transferring groups other than amino-acyl groups"/>
    <property type="evidence" value="ECO:0007669"/>
    <property type="project" value="InterPro"/>
</dbReference>
<dbReference type="Pfam" id="PF13673">
    <property type="entry name" value="Acetyltransf_10"/>
    <property type="match status" value="1"/>
</dbReference>
<evidence type="ECO:0000259" key="1">
    <source>
        <dbReference type="PROSITE" id="PS51186"/>
    </source>
</evidence>
<name>A0A7X4YPT0_9BACL</name>
<dbReference type="AlphaFoldDB" id="A0A7X4YPT0"/>
<sequence>MTIVYKMNAPLRAQDVSDVFRSAGMKRPVDDLERIQRMIDHADATVSAWENEQLIGIARAVTDFSYCCYLSDLAVHLDYQKSGVGTELIARMRDHLGDEVSMVLLSAPAAMEYYPRIGFKKAENAFLIPRGK</sequence>
<reference evidence="2 3" key="1">
    <citation type="submission" date="2020-01" db="EMBL/GenBank/DDBJ databases">
        <title>Paenibacillus soybeanensis sp. nov. isolated from the nodules of soybean (Glycine max(L.) Merr).</title>
        <authorList>
            <person name="Wang H."/>
        </authorList>
    </citation>
    <scope>NUCLEOTIDE SEQUENCE [LARGE SCALE GENOMIC DNA]</scope>
    <source>
        <strain evidence="2 3">DSM 23054</strain>
    </source>
</reference>
<dbReference type="InterPro" id="IPR000182">
    <property type="entry name" value="GNAT_dom"/>
</dbReference>
<evidence type="ECO:0000313" key="3">
    <source>
        <dbReference type="Proteomes" id="UP000558113"/>
    </source>
</evidence>
<dbReference type="RefSeq" id="WP_161699013.1">
    <property type="nucleotide sequence ID" value="NZ_JAAAMU010000006.1"/>
</dbReference>
<dbReference type="Proteomes" id="UP000558113">
    <property type="component" value="Unassembled WGS sequence"/>
</dbReference>
<dbReference type="InterPro" id="IPR053144">
    <property type="entry name" value="Acetyltransferase_Butenolide"/>
</dbReference>
<protein>
    <submittedName>
        <fullName evidence="2">GNAT family N-acetyltransferase</fullName>
    </submittedName>
</protein>
<gene>
    <name evidence="2" type="ORF">GT003_14835</name>
</gene>
<proteinExistence type="predicted"/>
<dbReference type="CDD" id="cd04301">
    <property type="entry name" value="NAT_SF"/>
    <property type="match status" value="1"/>
</dbReference>
<dbReference type="PROSITE" id="PS51186">
    <property type="entry name" value="GNAT"/>
    <property type="match status" value="1"/>
</dbReference>
<feature type="domain" description="N-acetyltransferase" evidence="1">
    <location>
        <begin position="6"/>
        <end position="132"/>
    </location>
</feature>
<dbReference type="OrthoDB" id="9775804at2"/>
<keyword evidence="3" id="KW-1185">Reference proteome</keyword>
<comment type="caution">
    <text evidence="2">The sequence shown here is derived from an EMBL/GenBank/DDBJ whole genome shotgun (WGS) entry which is preliminary data.</text>
</comment>
<dbReference type="PANTHER" id="PTHR43233:SF1">
    <property type="entry name" value="FAMILY N-ACETYLTRANSFERASE, PUTATIVE (AFU_ORTHOLOGUE AFUA_6G03350)-RELATED"/>
    <property type="match status" value="1"/>
</dbReference>